<gene>
    <name evidence="2" type="ORF">K461DRAFT_270125</name>
</gene>
<accession>A0A9P4MF15</accession>
<name>A0A9P4MF15_9PEZI</name>
<dbReference type="EMBL" id="ML996089">
    <property type="protein sequence ID" value="KAF2150718.1"/>
    <property type="molecule type" value="Genomic_DNA"/>
</dbReference>
<feature type="region of interest" description="Disordered" evidence="1">
    <location>
        <begin position="237"/>
        <end position="266"/>
    </location>
</feature>
<comment type="caution">
    <text evidence="2">The sequence shown here is derived from an EMBL/GenBank/DDBJ whole genome shotgun (WGS) entry which is preliminary data.</text>
</comment>
<feature type="compositionally biased region" description="Basic and acidic residues" evidence="1">
    <location>
        <begin position="38"/>
        <end position="53"/>
    </location>
</feature>
<protein>
    <submittedName>
        <fullName evidence="2">Uncharacterized protein</fullName>
    </submittedName>
</protein>
<proteinExistence type="predicted"/>
<feature type="region of interest" description="Disordered" evidence="1">
    <location>
        <begin position="1"/>
        <end position="58"/>
    </location>
</feature>
<evidence type="ECO:0000313" key="3">
    <source>
        <dbReference type="Proteomes" id="UP000799439"/>
    </source>
</evidence>
<dbReference type="AlphaFoldDB" id="A0A9P4MF15"/>
<sequence>MRPVARCGEGDKGSRFRGQTGGGGAAAAAGLVGVRGCAADREERPKSKSEGQKKQAVGRFKKQQMVRPAVGAQLAKATRLQYAVPRAKAAKRDAGGLDLACWLERCLEWSVSSSGLANALVPGPHMRGRFDASAPSVKLQIAFRLTRPPSPHVSCFCSSTLPVMRARRHHPACDQGVLSGLAPSPSTTDLQGLTVPQARDPGNANRPSVIVVNSGGSLWRVPFFHVTTAGSGAKASVDQLSKEHPSAVAASIRPGPRPEAFADQPA</sequence>
<organism evidence="2 3">
    <name type="scientific">Myriangium duriaei CBS 260.36</name>
    <dbReference type="NCBI Taxonomy" id="1168546"/>
    <lineage>
        <taxon>Eukaryota</taxon>
        <taxon>Fungi</taxon>
        <taxon>Dikarya</taxon>
        <taxon>Ascomycota</taxon>
        <taxon>Pezizomycotina</taxon>
        <taxon>Dothideomycetes</taxon>
        <taxon>Dothideomycetidae</taxon>
        <taxon>Myriangiales</taxon>
        <taxon>Myriangiaceae</taxon>
        <taxon>Myriangium</taxon>
    </lineage>
</organism>
<reference evidence="2" key="1">
    <citation type="journal article" date="2020" name="Stud. Mycol.">
        <title>101 Dothideomycetes genomes: a test case for predicting lifestyles and emergence of pathogens.</title>
        <authorList>
            <person name="Haridas S."/>
            <person name="Albert R."/>
            <person name="Binder M."/>
            <person name="Bloem J."/>
            <person name="Labutti K."/>
            <person name="Salamov A."/>
            <person name="Andreopoulos B."/>
            <person name="Baker S."/>
            <person name="Barry K."/>
            <person name="Bills G."/>
            <person name="Bluhm B."/>
            <person name="Cannon C."/>
            <person name="Castanera R."/>
            <person name="Culley D."/>
            <person name="Daum C."/>
            <person name="Ezra D."/>
            <person name="Gonzalez J."/>
            <person name="Henrissat B."/>
            <person name="Kuo A."/>
            <person name="Liang C."/>
            <person name="Lipzen A."/>
            <person name="Lutzoni F."/>
            <person name="Magnuson J."/>
            <person name="Mondo S."/>
            <person name="Nolan M."/>
            <person name="Ohm R."/>
            <person name="Pangilinan J."/>
            <person name="Park H.-J."/>
            <person name="Ramirez L."/>
            <person name="Alfaro M."/>
            <person name="Sun H."/>
            <person name="Tritt A."/>
            <person name="Yoshinaga Y."/>
            <person name="Zwiers L.-H."/>
            <person name="Turgeon B."/>
            <person name="Goodwin S."/>
            <person name="Spatafora J."/>
            <person name="Crous P."/>
            <person name="Grigoriev I."/>
        </authorList>
    </citation>
    <scope>NUCLEOTIDE SEQUENCE</scope>
    <source>
        <strain evidence="2">CBS 260.36</strain>
    </source>
</reference>
<keyword evidence="3" id="KW-1185">Reference proteome</keyword>
<feature type="compositionally biased region" description="Low complexity" evidence="1">
    <location>
        <begin position="26"/>
        <end position="37"/>
    </location>
</feature>
<evidence type="ECO:0000313" key="2">
    <source>
        <dbReference type="EMBL" id="KAF2150718.1"/>
    </source>
</evidence>
<evidence type="ECO:0000256" key="1">
    <source>
        <dbReference type="SAM" id="MobiDB-lite"/>
    </source>
</evidence>
<dbReference type="Proteomes" id="UP000799439">
    <property type="component" value="Unassembled WGS sequence"/>
</dbReference>